<accession>A0A396AIC5</accession>
<sequence length="429" mass="49700">MRLILENVGKVQEADIKLDGITLIAGENNTGKSTVGKMLFCIFESFYKIERQISQERINTIGRHIANFYHETFNRAGRKYSVHDLAAEFVHNKEQYVGDSRIIRKAIENFFENREINFDAIAYQDTLEQLADKIYSVLFIEDIEIRRAILQRTLDSEFGMKIGFLNNESNYSKIQLEIRNSKIEFEVINNENINIIQDMSLNKEIIYIDDPFVLDDLQDLLPYRRVYGLNHRDSLLDKIVRVKDTRDFGALDEILVNKKLERIFETMNGICDGDLTVSEDGGNYSYRTSELNGTLEMSNLSTGIKSFIILKTLLRNGSINDNGVVILDEPEIHLHPEWQLKFAEVIVLIQKEFGVNILLNTHSPYFLNAIEVYVKKYGIEKKCKFYLTDDNEGRTNIKDVTDQTELIYEKLARPLQDLENLEYSDGNTI</sequence>
<organism evidence="2 3">
    <name type="scientific">Roseburia inulinivorans</name>
    <dbReference type="NCBI Taxonomy" id="360807"/>
    <lineage>
        <taxon>Bacteria</taxon>
        <taxon>Bacillati</taxon>
        <taxon>Bacillota</taxon>
        <taxon>Clostridia</taxon>
        <taxon>Lachnospirales</taxon>
        <taxon>Lachnospiraceae</taxon>
        <taxon>Roseburia</taxon>
    </lineage>
</organism>
<dbReference type="PANTHER" id="PTHR43581:SF2">
    <property type="entry name" value="EXCINUCLEASE ATPASE SUBUNIT"/>
    <property type="match status" value="1"/>
</dbReference>
<keyword evidence="2" id="KW-0547">Nucleotide-binding</keyword>
<dbReference type="InterPro" id="IPR003959">
    <property type="entry name" value="ATPase_AAA_core"/>
</dbReference>
<evidence type="ECO:0000259" key="1">
    <source>
        <dbReference type="Pfam" id="PF13304"/>
    </source>
</evidence>
<feature type="domain" description="ATPase AAA-type core" evidence="1">
    <location>
        <begin position="21"/>
        <end position="368"/>
    </location>
</feature>
<dbReference type="Pfam" id="PF13304">
    <property type="entry name" value="AAA_21"/>
    <property type="match status" value="1"/>
</dbReference>
<dbReference type="PANTHER" id="PTHR43581">
    <property type="entry name" value="ATP/GTP PHOSPHATASE"/>
    <property type="match status" value="1"/>
</dbReference>
<dbReference type="AlphaFoldDB" id="A0A396AIC5"/>
<gene>
    <name evidence="2" type="ORF">DW813_02125</name>
</gene>
<protein>
    <submittedName>
        <fullName evidence="2">ATP-binding protein</fullName>
    </submittedName>
</protein>
<dbReference type="RefSeq" id="WP_118091928.1">
    <property type="nucleotide sequence ID" value="NZ_QSIQ01000002.1"/>
</dbReference>
<evidence type="ECO:0000313" key="3">
    <source>
        <dbReference type="Proteomes" id="UP000266391"/>
    </source>
</evidence>
<evidence type="ECO:0000313" key="2">
    <source>
        <dbReference type="EMBL" id="RHD05755.1"/>
    </source>
</evidence>
<reference evidence="2 3" key="1">
    <citation type="submission" date="2018-08" db="EMBL/GenBank/DDBJ databases">
        <title>A genome reference for cultivated species of the human gut microbiota.</title>
        <authorList>
            <person name="Zou Y."/>
            <person name="Xue W."/>
            <person name="Luo G."/>
        </authorList>
    </citation>
    <scope>NUCLEOTIDE SEQUENCE [LARGE SCALE GENOMIC DNA]</scope>
    <source>
        <strain evidence="2 3">AM32-8LB</strain>
    </source>
</reference>
<dbReference type="Proteomes" id="UP000266391">
    <property type="component" value="Unassembled WGS sequence"/>
</dbReference>
<dbReference type="SUPFAM" id="SSF52540">
    <property type="entry name" value="P-loop containing nucleoside triphosphate hydrolases"/>
    <property type="match status" value="1"/>
</dbReference>
<keyword evidence="2" id="KW-0067">ATP-binding</keyword>
<dbReference type="InterPro" id="IPR051396">
    <property type="entry name" value="Bact_Antivir_Def_Nuclease"/>
</dbReference>
<dbReference type="EMBL" id="QSIQ01000002">
    <property type="protein sequence ID" value="RHD05755.1"/>
    <property type="molecule type" value="Genomic_DNA"/>
</dbReference>
<proteinExistence type="predicted"/>
<comment type="caution">
    <text evidence="2">The sequence shown here is derived from an EMBL/GenBank/DDBJ whole genome shotgun (WGS) entry which is preliminary data.</text>
</comment>
<dbReference type="GO" id="GO:0005524">
    <property type="term" value="F:ATP binding"/>
    <property type="evidence" value="ECO:0007669"/>
    <property type="project" value="UniProtKB-KW"/>
</dbReference>
<dbReference type="GO" id="GO:0016887">
    <property type="term" value="F:ATP hydrolysis activity"/>
    <property type="evidence" value="ECO:0007669"/>
    <property type="project" value="InterPro"/>
</dbReference>
<name>A0A396AIC5_9FIRM</name>
<dbReference type="Gene3D" id="3.40.50.300">
    <property type="entry name" value="P-loop containing nucleotide triphosphate hydrolases"/>
    <property type="match status" value="1"/>
</dbReference>
<dbReference type="InterPro" id="IPR027417">
    <property type="entry name" value="P-loop_NTPase"/>
</dbReference>